<dbReference type="EMBL" id="JAUTXU010000001">
    <property type="protein sequence ID" value="KAK3725911.1"/>
    <property type="molecule type" value="Genomic_DNA"/>
</dbReference>
<reference evidence="1" key="1">
    <citation type="submission" date="2023-07" db="EMBL/GenBank/DDBJ databases">
        <title>Black Yeasts Isolated from many extreme environments.</title>
        <authorList>
            <person name="Coleine C."/>
            <person name="Stajich J.E."/>
            <person name="Selbmann L."/>
        </authorList>
    </citation>
    <scope>NUCLEOTIDE SEQUENCE</scope>
    <source>
        <strain evidence="1">CCFEE 5714</strain>
    </source>
</reference>
<gene>
    <name evidence="1" type="ORF">LTR37_000059</name>
</gene>
<organism evidence="1 2">
    <name type="scientific">Vermiconidia calcicola</name>
    <dbReference type="NCBI Taxonomy" id="1690605"/>
    <lineage>
        <taxon>Eukaryota</taxon>
        <taxon>Fungi</taxon>
        <taxon>Dikarya</taxon>
        <taxon>Ascomycota</taxon>
        <taxon>Pezizomycotina</taxon>
        <taxon>Dothideomycetes</taxon>
        <taxon>Dothideomycetidae</taxon>
        <taxon>Mycosphaerellales</taxon>
        <taxon>Extremaceae</taxon>
        <taxon>Vermiconidia</taxon>
    </lineage>
</organism>
<keyword evidence="2" id="KW-1185">Reference proteome</keyword>
<evidence type="ECO:0000313" key="1">
    <source>
        <dbReference type="EMBL" id="KAK3725911.1"/>
    </source>
</evidence>
<sequence>MAAAATPSFSSSTPCNSTEFSLTMRYNDVYLALEAIDSIRPGTLNIIGMDPKVFRGTPVVQSGASPNAALYFNFNQEENCITTETGKFSIFVPDLGELYGQRFPITATKDQSWPHFFVGGDVQPQMTAASQMWYACNLTVQGENYIGLSWGVYNSNGSSPWGCVSTSVKQNFNIPCNA</sequence>
<protein>
    <submittedName>
        <fullName evidence="1">Uncharacterized protein</fullName>
    </submittedName>
</protein>
<accession>A0ACC3NZC5</accession>
<name>A0ACC3NZC5_9PEZI</name>
<dbReference type="Proteomes" id="UP001281147">
    <property type="component" value="Unassembled WGS sequence"/>
</dbReference>
<evidence type="ECO:0000313" key="2">
    <source>
        <dbReference type="Proteomes" id="UP001281147"/>
    </source>
</evidence>
<comment type="caution">
    <text evidence="1">The sequence shown here is derived from an EMBL/GenBank/DDBJ whole genome shotgun (WGS) entry which is preliminary data.</text>
</comment>
<proteinExistence type="predicted"/>